<dbReference type="AlphaFoldDB" id="A0A0C9Y1Y6"/>
<accession>A0A0C9Y1Y6</accession>
<reference evidence="1 2" key="1">
    <citation type="submission" date="2014-04" db="EMBL/GenBank/DDBJ databases">
        <authorList>
            <consortium name="DOE Joint Genome Institute"/>
            <person name="Kuo A."/>
            <person name="Kohler A."/>
            <person name="Nagy L.G."/>
            <person name="Floudas D."/>
            <person name="Copeland A."/>
            <person name="Barry K.W."/>
            <person name="Cichocki N."/>
            <person name="Veneault-Fourrey C."/>
            <person name="LaButti K."/>
            <person name="Lindquist E.A."/>
            <person name="Lipzen A."/>
            <person name="Lundell T."/>
            <person name="Morin E."/>
            <person name="Murat C."/>
            <person name="Sun H."/>
            <person name="Tunlid A."/>
            <person name="Henrissat B."/>
            <person name="Grigoriev I.V."/>
            <person name="Hibbett D.S."/>
            <person name="Martin F."/>
            <person name="Nordberg H.P."/>
            <person name="Cantor M.N."/>
            <person name="Hua S.X."/>
        </authorList>
    </citation>
    <scope>NUCLEOTIDE SEQUENCE [LARGE SCALE GENOMIC DNA]</scope>
    <source>
        <strain evidence="1 2">LaAM-08-1</strain>
    </source>
</reference>
<protein>
    <submittedName>
        <fullName evidence="1">Uncharacterized protein</fullName>
    </submittedName>
</protein>
<keyword evidence="2" id="KW-1185">Reference proteome</keyword>
<dbReference type="EMBL" id="KN838574">
    <property type="protein sequence ID" value="KIK04027.1"/>
    <property type="molecule type" value="Genomic_DNA"/>
</dbReference>
<evidence type="ECO:0000313" key="1">
    <source>
        <dbReference type="EMBL" id="KIK04027.1"/>
    </source>
</evidence>
<name>A0A0C9Y1Y6_9AGAR</name>
<dbReference type="Proteomes" id="UP000054477">
    <property type="component" value="Unassembled WGS sequence"/>
</dbReference>
<proteinExistence type="predicted"/>
<sequence length="92" mass="10615">MWDVIWQREPCVFSLGWIMDEGEGNWRAYHEPSVVLTPLCLFLLSKSENIPTSHLLREISSDTRELNSFRNGKFATDNDVLHRIGVTVLARV</sequence>
<dbReference type="HOGENOM" id="CLU_2413589_0_0_1"/>
<organism evidence="1 2">
    <name type="scientific">Laccaria amethystina LaAM-08-1</name>
    <dbReference type="NCBI Taxonomy" id="1095629"/>
    <lineage>
        <taxon>Eukaryota</taxon>
        <taxon>Fungi</taxon>
        <taxon>Dikarya</taxon>
        <taxon>Basidiomycota</taxon>
        <taxon>Agaricomycotina</taxon>
        <taxon>Agaricomycetes</taxon>
        <taxon>Agaricomycetidae</taxon>
        <taxon>Agaricales</taxon>
        <taxon>Agaricineae</taxon>
        <taxon>Hydnangiaceae</taxon>
        <taxon>Laccaria</taxon>
    </lineage>
</organism>
<gene>
    <name evidence="1" type="ORF">K443DRAFT_443725</name>
</gene>
<evidence type="ECO:0000313" key="2">
    <source>
        <dbReference type="Proteomes" id="UP000054477"/>
    </source>
</evidence>
<reference evidence="2" key="2">
    <citation type="submission" date="2015-01" db="EMBL/GenBank/DDBJ databases">
        <title>Evolutionary Origins and Diversification of the Mycorrhizal Mutualists.</title>
        <authorList>
            <consortium name="DOE Joint Genome Institute"/>
            <consortium name="Mycorrhizal Genomics Consortium"/>
            <person name="Kohler A."/>
            <person name="Kuo A."/>
            <person name="Nagy L.G."/>
            <person name="Floudas D."/>
            <person name="Copeland A."/>
            <person name="Barry K.W."/>
            <person name="Cichocki N."/>
            <person name="Veneault-Fourrey C."/>
            <person name="LaButti K."/>
            <person name="Lindquist E.A."/>
            <person name="Lipzen A."/>
            <person name="Lundell T."/>
            <person name="Morin E."/>
            <person name="Murat C."/>
            <person name="Riley R."/>
            <person name="Ohm R."/>
            <person name="Sun H."/>
            <person name="Tunlid A."/>
            <person name="Henrissat B."/>
            <person name="Grigoriev I.V."/>
            <person name="Hibbett D.S."/>
            <person name="Martin F."/>
        </authorList>
    </citation>
    <scope>NUCLEOTIDE SEQUENCE [LARGE SCALE GENOMIC DNA]</scope>
    <source>
        <strain evidence="2">LaAM-08-1</strain>
    </source>
</reference>